<keyword evidence="2" id="KW-1185">Reference proteome</keyword>
<evidence type="ECO:0000313" key="1">
    <source>
        <dbReference type="EMBL" id="KAH9423228.1"/>
    </source>
</evidence>
<accession>A0ABQ8JLD0</accession>
<reference evidence="1 2" key="1">
    <citation type="journal article" date="2018" name="J. Allergy Clin. Immunol.">
        <title>High-quality assembly of Dermatophagoides pteronyssinus genome and transcriptome reveals a wide range of novel allergens.</title>
        <authorList>
            <person name="Liu X.Y."/>
            <person name="Yang K.Y."/>
            <person name="Wang M.Q."/>
            <person name="Kwok J.S."/>
            <person name="Zeng X."/>
            <person name="Yang Z."/>
            <person name="Xiao X.J."/>
            <person name="Lau C.P."/>
            <person name="Li Y."/>
            <person name="Huang Z.M."/>
            <person name="Ba J.G."/>
            <person name="Yim A.K."/>
            <person name="Ouyang C.Y."/>
            <person name="Ngai S.M."/>
            <person name="Chan T.F."/>
            <person name="Leung E.L."/>
            <person name="Liu L."/>
            <person name="Liu Z.G."/>
            <person name="Tsui S.K."/>
        </authorList>
    </citation>
    <scope>NUCLEOTIDE SEQUENCE [LARGE SCALE GENOMIC DNA]</scope>
    <source>
        <strain evidence="1">Derp</strain>
    </source>
</reference>
<dbReference type="EMBL" id="NJHN03000032">
    <property type="protein sequence ID" value="KAH9423228.1"/>
    <property type="molecule type" value="Genomic_DNA"/>
</dbReference>
<organism evidence="1 2">
    <name type="scientific">Dermatophagoides pteronyssinus</name>
    <name type="common">European house dust mite</name>
    <dbReference type="NCBI Taxonomy" id="6956"/>
    <lineage>
        <taxon>Eukaryota</taxon>
        <taxon>Metazoa</taxon>
        <taxon>Ecdysozoa</taxon>
        <taxon>Arthropoda</taxon>
        <taxon>Chelicerata</taxon>
        <taxon>Arachnida</taxon>
        <taxon>Acari</taxon>
        <taxon>Acariformes</taxon>
        <taxon>Sarcoptiformes</taxon>
        <taxon>Astigmata</taxon>
        <taxon>Psoroptidia</taxon>
        <taxon>Analgoidea</taxon>
        <taxon>Pyroglyphidae</taxon>
        <taxon>Dermatophagoidinae</taxon>
        <taxon>Dermatophagoides</taxon>
    </lineage>
</organism>
<protein>
    <submittedName>
        <fullName evidence="1">Uncharacterized protein</fullName>
    </submittedName>
</protein>
<sequence length="81" mass="9045">MVPNQIEVIQFQKFLISGLLLLIQHNTNPVSANFFQSNIGVPFKCKFFHIIDLDNKCDQCRLTSLEIVECGCGDNDGGVDT</sequence>
<evidence type="ECO:0000313" key="2">
    <source>
        <dbReference type="Proteomes" id="UP000887458"/>
    </source>
</evidence>
<reference evidence="1 2" key="2">
    <citation type="journal article" date="2022" name="Mol. Biol. Evol.">
        <title>Comparative Genomics Reveals Insights into the Divergent Evolution of Astigmatic Mites and Household Pest Adaptations.</title>
        <authorList>
            <person name="Xiong Q."/>
            <person name="Wan A.T."/>
            <person name="Liu X."/>
            <person name="Fung C.S."/>
            <person name="Xiao X."/>
            <person name="Malainual N."/>
            <person name="Hou J."/>
            <person name="Wang L."/>
            <person name="Wang M."/>
            <person name="Yang K.Y."/>
            <person name="Cui Y."/>
            <person name="Leung E.L."/>
            <person name="Nong W."/>
            <person name="Shin S.K."/>
            <person name="Au S.W."/>
            <person name="Jeong K.Y."/>
            <person name="Chew F.T."/>
            <person name="Hui J.H."/>
            <person name="Leung T.F."/>
            <person name="Tungtrongchitr A."/>
            <person name="Zhong N."/>
            <person name="Liu Z."/>
            <person name="Tsui S.K."/>
        </authorList>
    </citation>
    <scope>NUCLEOTIDE SEQUENCE [LARGE SCALE GENOMIC DNA]</scope>
    <source>
        <strain evidence="1">Derp</strain>
    </source>
</reference>
<name>A0ABQ8JLD0_DERPT</name>
<comment type="caution">
    <text evidence="1">The sequence shown here is derived from an EMBL/GenBank/DDBJ whole genome shotgun (WGS) entry which is preliminary data.</text>
</comment>
<gene>
    <name evidence="1" type="ORF">DERP_003506</name>
</gene>
<dbReference type="Proteomes" id="UP000887458">
    <property type="component" value="Unassembled WGS sequence"/>
</dbReference>
<proteinExistence type="predicted"/>